<sequence length="522" mass="60346">MEQQLQQRLLFPSPELDSEVEPGPTEYLPVRPKKRRLDGDVAPHSGKHHMVALQAQCSPRQWTACSPRWKQRRNEVEPPEKACSREFGAAGTVNSVGVKDFYDFMRRREGLRRRREVLRLPPEHWTNDHIMARIRLTNVKREDDRTTRVMRKLCNAYVDQHPELKELRKIPPHSWDFNLRLSARCLVFNFALWRAFGTDAFAESIGFLTHKTWSNVEQDAVVEAAKRRWSMGLFNYTDAYDPSRSHRAEELQARTHEGLTAVHRVYSRTCASLAGLWRACDDIAERAVTSSSWRNVTRCVMKVPGYGGTGFLAKELVQDLLHTPLFETWNSQQSKWVCGCTDLNSWCAVGPGARRGLNRLHGRRVNWNAYCDDAEIAQQFFVELCAVFRERDKYWHGNLEGSPVFELELHDVQFQLCELDKYERERKQPGHVRAYQPPKTWDSQTDASEAARAPLEACRAQRAPAPPKPSEARSLTRGRQNEVVEDLEEEKHEKRLSTALDIFFAEVDRNVAQQADELEEIP</sequence>
<feature type="region of interest" description="Disordered" evidence="1">
    <location>
        <begin position="428"/>
        <end position="493"/>
    </location>
</feature>
<protein>
    <recommendedName>
        <fullName evidence="2">5-hmdU DNA kinase helical domain-containing protein</fullName>
    </recommendedName>
</protein>
<keyword evidence="4" id="KW-1185">Reference proteome</keyword>
<gene>
    <name evidence="3" type="ORF">SNAT2548_LOCUS22076</name>
</gene>
<feature type="domain" description="5-hmdU DNA kinase helical" evidence="2">
    <location>
        <begin position="186"/>
        <end position="427"/>
    </location>
</feature>
<feature type="domain" description="5-hmdU DNA kinase helical" evidence="2">
    <location>
        <begin position="98"/>
        <end position="153"/>
    </location>
</feature>
<dbReference type="InterPro" id="IPR040684">
    <property type="entry name" value="HMUDK_hel"/>
</dbReference>
<name>A0A812QV69_9DINO</name>
<evidence type="ECO:0000256" key="1">
    <source>
        <dbReference type="SAM" id="MobiDB-lite"/>
    </source>
</evidence>
<dbReference type="EMBL" id="CAJNDS010002274">
    <property type="protein sequence ID" value="CAE7405833.1"/>
    <property type="molecule type" value="Genomic_DNA"/>
</dbReference>
<dbReference type="OrthoDB" id="433924at2759"/>
<dbReference type="Proteomes" id="UP000604046">
    <property type="component" value="Unassembled WGS sequence"/>
</dbReference>
<feature type="region of interest" description="Disordered" evidence="1">
    <location>
        <begin position="1"/>
        <end position="31"/>
    </location>
</feature>
<accession>A0A812QV69</accession>
<organism evidence="3 4">
    <name type="scientific">Symbiodinium natans</name>
    <dbReference type="NCBI Taxonomy" id="878477"/>
    <lineage>
        <taxon>Eukaryota</taxon>
        <taxon>Sar</taxon>
        <taxon>Alveolata</taxon>
        <taxon>Dinophyceae</taxon>
        <taxon>Suessiales</taxon>
        <taxon>Symbiodiniaceae</taxon>
        <taxon>Symbiodinium</taxon>
    </lineage>
</organism>
<dbReference type="AlphaFoldDB" id="A0A812QV69"/>
<proteinExistence type="predicted"/>
<dbReference type="Pfam" id="PF18723">
    <property type="entry name" value="HMUDK_hel"/>
    <property type="match status" value="2"/>
</dbReference>
<comment type="caution">
    <text evidence="3">The sequence shown here is derived from an EMBL/GenBank/DDBJ whole genome shotgun (WGS) entry which is preliminary data.</text>
</comment>
<evidence type="ECO:0000259" key="2">
    <source>
        <dbReference type="Pfam" id="PF18723"/>
    </source>
</evidence>
<evidence type="ECO:0000313" key="3">
    <source>
        <dbReference type="EMBL" id="CAE7405833.1"/>
    </source>
</evidence>
<evidence type="ECO:0000313" key="4">
    <source>
        <dbReference type="Proteomes" id="UP000604046"/>
    </source>
</evidence>
<reference evidence="3" key="1">
    <citation type="submission" date="2021-02" db="EMBL/GenBank/DDBJ databases">
        <authorList>
            <person name="Dougan E. K."/>
            <person name="Rhodes N."/>
            <person name="Thang M."/>
            <person name="Chan C."/>
        </authorList>
    </citation>
    <scope>NUCLEOTIDE SEQUENCE</scope>
</reference>